<reference evidence="1" key="1">
    <citation type="submission" date="2020-11" db="EMBL/GenBank/DDBJ databases">
        <authorList>
            <person name="Koelle M."/>
            <person name="Horta M.A.C."/>
            <person name="Nowrousian M."/>
            <person name="Ohm R.A."/>
            <person name="Benz P."/>
            <person name="Pilgard A."/>
        </authorList>
    </citation>
    <scope>NUCLEOTIDE SEQUENCE</scope>
    <source>
        <strain evidence="1">FPRL280</strain>
    </source>
</reference>
<sequence>MKGAFTADRVKKFFYRYEKQSMMDLPRHRERLAPANADRSSRAVEAVGALENENTHIFGSLREDLPCWCIGDIAREESVLVDNNQLVTIMASNLDDLCNMAPSRHPWW</sequence>
<proteinExistence type="predicted"/>
<reference evidence="1" key="2">
    <citation type="journal article" name="Front. Microbiol.">
        <title>Degradative Capacity of Two Strains of Rhodonia placenta: From Phenotype to Genotype.</title>
        <authorList>
            <person name="Kolle M."/>
            <person name="Horta M.A.C."/>
            <person name="Nowrousian M."/>
            <person name="Ohm R.A."/>
            <person name="Benz J.P."/>
            <person name="Pilgard A."/>
        </authorList>
    </citation>
    <scope>NUCLEOTIDE SEQUENCE</scope>
    <source>
        <strain evidence="1">FPRL280</strain>
    </source>
</reference>
<dbReference type="AlphaFoldDB" id="A0A8H7NTD9"/>
<protein>
    <submittedName>
        <fullName evidence="1">Uncharacterized protein</fullName>
    </submittedName>
</protein>
<accession>A0A8H7NTD9</accession>
<evidence type="ECO:0000313" key="2">
    <source>
        <dbReference type="Proteomes" id="UP000639403"/>
    </source>
</evidence>
<evidence type="ECO:0000313" key="1">
    <source>
        <dbReference type="EMBL" id="KAF9801910.1"/>
    </source>
</evidence>
<dbReference type="Proteomes" id="UP000639403">
    <property type="component" value="Unassembled WGS sequence"/>
</dbReference>
<dbReference type="EMBL" id="JADOXO010000621">
    <property type="protein sequence ID" value="KAF9801910.1"/>
    <property type="molecule type" value="Genomic_DNA"/>
</dbReference>
<comment type="caution">
    <text evidence="1">The sequence shown here is derived from an EMBL/GenBank/DDBJ whole genome shotgun (WGS) entry which is preliminary data.</text>
</comment>
<gene>
    <name evidence="1" type="ORF">IEO21_10004</name>
</gene>
<organism evidence="1 2">
    <name type="scientific">Rhodonia placenta</name>
    <dbReference type="NCBI Taxonomy" id="104341"/>
    <lineage>
        <taxon>Eukaryota</taxon>
        <taxon>Fungi</taxon>
        <taxon>Dikarya</taxon>
        <taxon>Basidiomycota</taxon>
        <taxon>Agaricomycotina</taxon>
        <taxon>Agaricomycetes</taxon>
        <taxon>Polyporales</taxon>
        <taxon>Adustoporiaceae</taxon>
        <taxon>Rhodonia</taxon>
    </lineage>
</organism>
<name>A0A8H7NTD9_9APHY</name>